<evidence type="ECO:0000313" key="2">
    <source>
        <dbReference type="Proteomes" id="UP000008694"/>
    </source>
</evidence>
<name>D7KSG3_ARALL</name>
<dbReference type="EMBL" id="GL348714">
    <property type="protein sequence ID" value="EFH63219.1"/>
    <property type="molecule type" value="Genomic_DNA"/>
</dbReference>
<sequence>MKISDLLLIFLRLNLILNDGGRSLLFLWQRGGVVVSLADAVLWLQLRLVTSIGERARNEATTVVLDQLLAFCNRDDIFERNVRSRNLAPFQIHPFIGSSYVKRVLSGVMILLKSNSSANFYFRIMTPKEMWPKKNQKYGWLMDKWYEDYKKFDTDKDWFFTDVYYKCVEEGNPTARYVESLRLLTQEGPFKEADMLSGRVENSVYAHFAYGIDLIAGVRAIRSTMYVLPISF</sequence>
<gene>
    <name evidence="1" type="ORF">ARALYDRAFT_675942</name>
</gene>
<reference evidence="2" key="1">
    <citation type="journal article" date="2011" name="Nat. Genet.">
        <title>The Arabidopsis lyrata genome sequence and the basis of rapid genome size change.</title>
        <authorList>
            <person name="Hu T.T."/>
            <person name="Pattyn P."/>
            <person name="Bakker E.G."/>
            <person name="Cao J."/>
            <person name="Cheng J.-F."/>
            <person name="Clark R.M."/>
            <person name="Fahlgren N."/>
            <person name="Fawcett J.A."/>
            <person name="Grimwood J."/>
            <person name="Gundlach H."/>
            <person name="Haberer G."/>
            <person name="Hollister J.D."/>
            <person name="Ossowski S."/>
            <person name="Ottilar R.P."/>
            <person name="Salamov A.A."/>
            <person name="Schneeberger K."/>
            <person name="Spannagl M."/>
            <person name="Wang X."/>
            <person name="Yang L."/>
            <person name="Nasrallah M.E."/>
            <person name="Bergelson J."/>
            <person name="Carrington J.C."/>
            <person name="Gaut B.S."/>
            <person name="Schmutz J."/>
            <person name="Mayer K.F.X."/>
            <person name="Van de Peer Y."/>
            <person name="Grigoriev I.V."/>
            <person name="Nordborg M."/>
            <person name="Weigel D."/>
            <person name="Guo Y.-L."/>
        </authorList>
    </citation>
    <scope>NUCLEOTIDE SEQUENCE [LARGE SCALE GENOMIC DNA]</scope>
    <source>
        <strain evidence="2">cv. MN47</strain>
    </source>
</reference>
<evidence type="ECO:0000313" key="1">
    <source>
        <dbReference type="EMBL" id="EFH63219.1"/>
    </source>
</evidence>
<keyword evidence="2" id="KW-1185">Reference proteome</keyword>
<dbReference type="AlphaFoldDB" id="D7KSG3"/>
<accession>D7KSG3</accession>
<protein>
    <submittedName>
        <fullName evidence="1">Predicted protein</fullName>
    </submittedName>
</protein>
<proteinExistence type="predicted"/>
<dbReference type="Gramene" id="Al_scaffold_0002_1092">
    <property type="protein sequence ID" value="Al_scaffold_0002_1092"/>
    <property type="gene ID" value="Al_scaffold_0002_1092"/>
</dbReference>
<dbReference type="Proteomes" id="UP000008694">
    <property type="component" value="Unassembled WGS sequence"/>
</dbReference>
<dbReference type="HOGENOM" id="CLU_1196307_0_0_1"/>
<organism evidence="2">
    <name type="scientific">Arabidopsis lyrata subsp. lyrata</name>
    <name type="common">Lyre-leaved rock-cress</name>
    <dbReference type="NCBI Taxonomy" id="81972"/>
    <lineage>
        <taxon>Eukaryota</taxon>
        <taxon>Viridiplantae</taxon>
        <taxon>Streptophyta</taxon>
        <taxon>Embryophyta</taxon>
        <taxon>Tracheophyta</taxon>
        <taxon>Spermatophyta</taxon>
        <taxon>Magnoliopsida</taxon>
        <taxon>eudicotyledons</taxon>
        <taxon>Gunneridae</taxon>
        <taxon>Pentapetalae</taxon>
        <taxon>rosids</taxon>
        <taxon>malvids</taxon>
        <taxon>Brassicales</taxon>
        <taxon>Brassicaceae</taxon>
        <taxon>Camelineae</taxon>
        <taxon>Arabidopsis</taxon>
    </lineage>
</organism>